<dbReference type="Gene3D" id="2.60.120.310">
    <property type="entry name" value="Copper type II, ascorbate-dependent monooxygenase, N-terminal domain"/>
    <property type="match status" value="1"/>
</dbReference>
<dbReference type="InterPro" id="IPR008977">
    <property type="entry name" value="PHM/PNGase_F_dom_sf"/>
</dbReference>
<evidence type="ECO:0000256" key="11">
    <source>
        <dbReference type="ARBA" id="ARBA00023157"/>
    </source>
</evidence>
<keyword evidence="15" id="KW-1185">Reference proteome</keyword>
<keyword evidence="7" id="KW-0560">Oxidoreductase</keyword>
<dbReference type="InterPro" id="IPR045266">
    <property type="entry name" value="DOH_DOMON"/>
</dbReference>
<evidence type="ECO:0000256" key="5">
    <source>
        <dbReference type="ARBA" id="ARBA00022723"/>
    </source>
</evidence>
<sequence length="575" mass="65873">MYRVLATILIITAKPTTQTKRDQIFHVPLNADGSISFNWLLDYPNEMVTFEIHIPASYGWFAVGFSDHGEHFPADYCLLWKDMKSRVHFEDVWADTGGMIHLDRQQDCGRFRVKRVRNTTKFTFQRKFDTCDFEDYVIEDGTTHVVWARSADPLYKPTGLNISSPGEDKGMVRVQLLKNTNVEASLPGYVQSKDILAERVKVPADETTYWCHVHKLDVEFRKKHHVYRYEALIPRTSEGLVHHMEVFHCVAPPDEEIPLYVGNCFAQDRPKETQVCKRVLAAWAMGAPPFTYPEEAGLPLGGPDFNLHIMLEIHYNNPERKSGFVDSSGIRFHVSPKLKAMDAGVIELGLEYTDKMAIPPGQEAFPLTGYCVSECTAVSLPPEGITIFGSQLHTHLTGVKVYTRHVRDGVEMMELNRDDHYSTHFQEIRRLKKPVKVLPGDALITRCYYNTEDRDNVTLGGFAITDEMCVNYVHYFPATELEVCKSAISDHALSTYFNYMKEWEGQDTSWSRAISDNYQAIQWNKMRVQLLRDVYQEAPLSMQCNMSTGDRFPGYWENTPLTPILTPQPPPFRTC</sequence>
<dbReference type="PRINTS" id="PR00767">
    <property type="entry name" value="DBMONOXGNASE"/>
</dbReference>
<keyword evidence="8" id="KW-0186">Copper</keyword>
<dbReference type="GO" id="GO:0042421">
    <property type="term" value="P:norepinephrine biosynthetic process"/>
    <property type="evidence" value="ECO:0007669"/>
    <property type="project" value="TreeGrafter"/>
</dbReference>
<dbReference type="AlphaFoldDB" id="A0AA38MQM7"/>
<dbReference type="InterPro" id="IPR024548">
    <property type="entry name" value="Cu2_monoox_C"/>
</dbReference>
<dbReference type="GO" id="GO:0042420">
    <property type="term" value="P:dopamine catabolic process"/>
    <property type="evidence" value="ECO:0007669"/>
    <property type="project" value="TreeGrafter"/>
</dbReference>
<keyword evidence="4" id="KW-0812">Transmembrane</keyword>
<name>A0AA38MQM7_9CUCU</name>
<dbReference type="Pfam" id="PF03351">
    <property type="entry name" value="DOMON"/>
    <property type="match status" value="1"/>
</dbReference>
<evidence type="ECO:0000313" key="15">
    <source>
        <dbReference type="Proteomes" id="UP001168821"/>
    </source>
</evidence>
<dbReference type="InterPro" id="IPR005018">
    <property type="entry name" value="DOMON_domain"/>
</dbReference>
<dbReference type="CDD" id="cd09631">
    <property type="entry name" value="DOMON_DOH"/>
    <property type="match status" value="1"/>
</dbReference>
<gene>
    <name evidence="14" type="ORF">Zmor_008325</name>
</gene>
<dbReference type="PANTHER" id="PTHR10157:SF29">
    <property type="entry name" value="DOPAMINE BETA-HYDROXYLASE"/>
    <property type="match status" value="1"/>
</dbReference>
<dbReference type="PANTHER" id="PTHR10157">
    <property type="entry name" value="DOPAMINE BETA HYDROXYLASE RELATED"/>
    <property type="match status" value="1"/>
</dbReference>
<comment type="cofactor">
    <cofactor evidence="1">
        <name>Cu(2+)</name>
        <dbReference type="ChEBI" id="CHEBI:29036"/>
    </cofactor>
</comment>
<dbReference type="EMBL" id="JALNTZ010000002">
    <property type="protein sequence ID" value="KAJ3664133.1"/>
    <property type="molecule type" value="Genomic_DNA"/>
</dbReference>
<evidence type="ECO:0000256" key="6">
    <source>
        <dbReference type="ARBA" id="ARBA00022989"/>
    </source>
</evidence>
<keyword evidence="5" id="KW-0479">Metal-binding</keyword>
<dbReference type="SUPFAM" id="SSF49742">
    <property type="entry name" value="PHM/PNGase F"/>
    <property type="match status" value="2"/>
</dbReference>
<accession>A0AA38MQM7</accession>
<dbReference type="Pfam" id="PF03712">
    <property type="entry name" value="Cu2_monoox_C"/>
    <property type="match status" value="1"/>
</dbReference>
<dbReference type="PROSITE" id="PS50836">
    <property type="entry name" value="DOMON"/>
    <property type="match status" value="1"/>
</dbReference>
<proteinExistence type="inferred from homology"/>
<comment type="subcellular location">
    <subcellularLocation>
        <location evidence="2">Membrane</location>
        <topology evidence="2">Single-pass membrane protein</topology>
    </subcellularLocation>
</comment>
<dbReference type="FunFam" id="2.60.120.230:FF:000001">
    <property type="entry name" value="Monooxygenase, DBH-like 1"/>
    <property type="match status" value="1"/>
</dbReference>
<dbReference type="Proteomes" id="UP001168821">
    <property type="component" value="Unassembled WGS sequence"/>
</dbReference>
<dbReference type="PROSITE" id="PS00084">
    <property type="entry name" value="CU2_MONOOXYGENASE_1"/>
    <property type="match status" value="1"/>
</dbReference>
<keyword evidence="6" id="KW-1133">Transmembrane helix</keyword>
<dbReference type="GO" id="GO:0006589">
    <property type="term" value="P:octopamine biosynthetic process"/>
    <property type="evidence" value="ECO:0007669"/>
    <property type="project" value="TreeGrafter"/>
</dbReference>
<dbReference type="GO" id="GO:0005615">
    <property type="term" value="C:extracellular space"/>
    <property type="evidence" value="ECO:0007669"/>
    <property type="project" value="TreeGrafter"/>
</dbReference>
<dbReference type="SMART" id="SM00664">
    <property type="entry name" value="DoH"/>
    <property type="match status" value="1"/>
</dbReference>
<evidence type="ECO:0000259" key="13">
    <source>
        <dbReference type="PROSITE" id="PS50836"/>
    </source>
</evidence>
<dbReference type="GO" id="GO:0005507">
    <property type="term" value="F:copper ion binding"/>
    <property type="evidence" value="ECO:0007669"/>
    <property type="project" value="InterPro"/>
</dbReference>
<dbReference type="InterPro" id="IPR028460">
    <property type="entry name" value="Tbh/DBH"/>
</dbReference>
<organism evidence="14 15">
    <name type="scientific">Zophobas morio</name>
    <dbReference type="NCBI Taxonomy" id="2755281"/>
    <lineage>
        <taxon>Eukaryota</taxon>
        <taxon>Metazoa</taxon>
        <taxon>Ecdysozoa</taxon>
        <taxon>Arthropoda</taxon>
        <taxon>Hexapoda</taxon>
        <taxon>Insecta</taxon>
        <taxon>Pterygota</taxon>
        <taxon>Neoptera</taxon>
        <taxon>Endopterygota</taxon>
        <taxon>Coleoptera</taxon>
        <taxon>Polyphaga</taxon>
        <taxon>Cucujiformia</taxon>
        <taxon>Tenebrionidae</taxon>
        <taxon>Zophobas</taxon>
    </lineage>
</organism>
<keyword evidence="11" id="KW-1015">Disulfide bond</keyword>
<dbReference type="InterPro" id="IPR020611">
    <property type="entry name" value="Cu2_ascorb_mOase_CS-1"/>
</dbReference>
<reference evidence="14" key="1">
    <citation type="journal article" date="2023" name="G3 (Bethesda)">
        <title>Whole genome assemblies of Zophobas morio and Tenebrio molitor.</title>
        <authorList>
            <person name="Kaur S."/>
            <person name="Stinson S.A."/>
            <person name="diCenzo G.C."/>
        </authorList>
    </citation>
    <scope>NUCLEOTIDE SEQUENCE</scope>
    <source>
        <strain evidence="14">QUZm001</strain>
    </source>
</reference>
<evidence type="ECO:0000256" key="10">
    <source>
        <dbReference type="ARBA" id="ARBA00023136"/>
    </source>
</evidence>
<dbReference type="Pfam" id="PF01082">
    <property type="entry name" value="Cu2_monooxygen"/>
    <property type="match status" value="1"/>
</dbReference>
<evidence type="ECO:0000256" key="1">
    <source>
        <dbReference type="ARBA" id="ARBA00001973"/>
    </source>
</evidence>
<evidence type="ECO:0000256" key="4">
    <source>
        <dbReference type="ARBA" id="ARBA00022692"/>
    </source>
</evidence>
<dbReference type="Gene3D" id="2.60.120.230">
    <property type="match status" value="1"/>
</dbReference>
<dbReference type="FunFam" id="2.60.120.310:FF:000004">
    <property type="entry name" value="DBH-like monooxygenase protein 1"/>
    <property type="match status" value="1"/>
</dbReference>
<dbReference type="GO" id="GO:0030667">
    <property type="term" value="C:secretory granule membrane"/>
    <property type="evidence" value="ECO:0007669"/>
    <property type="project" value="TreeGrafter"/>
</dbReference>
<comment type="caution">
    <text evidence="14">The sequence shown here is derived from an EMBL/GenBank/DDBJ whole genome shotgun (WGS) entry which is preliminary data.</text>
</comment>
<keyword evidence="12" id="KW-0325">Glycoprotein</keyword>
<keyword evidence="9" id="KW-0503">Monooxygenase</keyword>
<keyword evidence="10" id="KW-0472">Membrane</keyword>
<dbReference type="GO" id="GO:0004500">
    <property type="term" value="F:dopamine beta-monooxygenase activity"/>
    <property type="evidence" value="ECO:0007669"/>
    <property type="project" value="InterPro"/>
</dbReference>
<dbReference type="InterPro" id="IPR000945">
    <property type="entry name" value="DBH-like"/>
</dbReference>
<dbReference type="InterPro" id="IPR014784">
    <property type="entry name" value="Cu2_ascorb_mOase-like_C"/>
</dbReference>
<comment type="similarity">
    <text evidence="3">Belongs to the copper type II ascorbate-dependent monooxygenase family.</text>
</comment>
<feature type="domain" description="DOMON" evidence="13">
    <location>
        <begin position="33"/>
        <end position="150"/>
    </location>
</feature>
<evidence type="ECO:0000313" key="14">
    <source>
        <dbReference type="EMBL" id="KAJ3664133.1"/>
    </source>
</evidence>
<evidence type="ECO:0000256" key="8">
    <source>
        <dbReference type="ARBA" id="ARBA00023008"/>
    </source>
</evidence>
<evidence type="ECO:0000256" key="3">
    <source>
        <dbReference type="ARBA" id="ARBA00010676"/>
    </source>
</evidence>
<dbReference type="InterPro" id="IPR036939">
    <property type="entry name" value="Cu2_ascorb_mOase_N_sf"/>
</dbReference>
<dbReference type="InterPro" id="IPR000323">
    <property type="entry name" value="Cu2_ascorb_mOase_N"/>
</dbReference>
<evidence type="ECO:0000256" key="9">
    <source>
        <dbReference type="ARBA" id="ARBA00023033"/>
    </source>
</evidence>
<evidence type="ECO:0000256" key="2">
    <source>
        <dbReference type="ARBA" id="ARBA00004167"/>
    </source>
</evidence>
<evidence type="ECO:0000256" key="7">
    <source>
        <dbReference type="ARBA" id="ARBA00023002"/>
    </source>
</evidence>
<protein>
    <recommendedName>
        <fullName evidence="13">DOMON domain-containing protein</fullName>
    </recommendedName>
</protein>
<evidence type="ECO:0000256" key="12">
    <source>
        <dbReference type="ARBA" id="ARBA00023180"/>
    </source>
</evidence>